<proteinExistence type="predicted"/>
<sequence>MSHTNSTRAIHVLKHFDRIEDVVVKVIPKDYQLMMQKIHLHKSLHDNEVKRC</sequence>
<keyword evidence="1" id="KW-0560">Oxidoreductase</keyword>
<accession>A0A380DJF3</accession>
<name>A0A380DJF3_STAAU</name>
<protein>
    <submittedName>
        <fullName evidence="1">Glutamate synthase [NADPH] large subunit</fullName>
        <ecNumber evidence="1">1.4.1.13</ecNumber>
    </submittedName>
</protein>
<dbReference type="Proteomes" id="UP000254502">
    <property type="component" value="Unassembled WGS sequence"/>
</dbReference>
<dbReference type="GO" id="GO:0004355">
    <property type="term" value="F:glutamate synthase (NADPH) activity"/>
    <property type="evidence" value="ECO:0007669"/>
    <property type="project" value="UniProtKB-EC"/>
</dbReference>
<evidence type="ECO:0000313" key="2">
    <source>
        <dbReference type="Proteomes" id="UP000254502"/>
    </source>
</evidence>
<organism evidence="1 2">
    <name type="scientific">Staphylococcus aureus</name>
    <dbReference type="NCBI Taxonomy" id="1280"/>
    <lineage>
        <taxon>Bacteria</taxon>
        <taxon>Bacillati</taxon>
        <taxon>Bacillota</taxon>
        <taxon>Bacilli</taxon>
        <taxon>Bacillales</taxon>
        <taxon>Staphylococcaceae</taxon>
        <taxon>Staphylococcus</taxon>
    </lineage>
</organism>
<dbReference type="AlphaFoldDB" id="A0A380DJF3"/>
<evidence type="ECO:0000313" key="1">
    <source>
        <dbReference type="EMBL" id="SUK31755.1"/>
    </source>
</evidence>
<gene>
    <name evidence="1" type="ORF">NCTC5664_00227</name>
</gene>
<dbReference type="EC" id="1.4.1.13" evidence="1"/>
<reference evidence="1 2" key="1">
    <citation type="submission" date="2018-06" db="EMBL/GenBank/DDBJ databases">
        <authorList>
            <consortium name="Pathogen Informatics"/>
            <person name="Doyle S."/>
        </authorList>
    </citation>
    <scope>NUCLEOTIDE SEQUENCE [LARGE SCALE GENOMIC DNA]</scope>
    <source>
        <strain evidence="1 2">NCTC5664</strain>
    </source>
</reference>
<dbReference type="EMBL" id="UHAQ01000002">
    <property type="protein sequence ID" value="SUK31755.1"/>
    <property type="molecule type" value="Genomic_DNA"/>
</dbReference>